<proteinExistence type="predicted"/>
<name>A0ABN6WXE1_9BACT</name>
<evidence type="ECO:0000313" key="3">
    <source>
        <dbReference type="Proteomes" id="UP001321445"/>
    </source>
</evidence>
<dbReference type="EMBL" id="AP027371">
    <property type="protein sequence ID" value="BDY13989.1"/>
    <property type="molecule type" value="Genomic_DNA"/>
</dbReference>
<gene>
    <name evidence="2" type="ORF">HCR_23020</name>
</gene>
<evidence type="ECO:0000256" key="1">
    <source>
        <dbReference type="SAM" id="SignalP"/>
    </source>
</evidence>
<dbReference type="RefSeq" id="WP_286338054.1">
    <property type="nucleotide sequence ID" value="NZ_AP027371.1"/>
</dbReference>
<feature type="chain" id="PRO_5046254895" evidence="1">
    <location>
        <begin position="27"/>
        <end position="55"/>
    </location>
</feature>
<sequence length="55" mass="5826">MISLRKKTVPMILCALFIVSGSDAFACGGCVDPSSGESMVAHNKQNHSLIVSNLF</sequence>
<accession>A0ABN6WXE1</accession>
<geneLocation type="plasmid" evidence="2 3">
    <name>pISO32_1</name>
</geneLocation>
<reference evidence="2 3" key="1">
    <citation type="submission" date="2023-03" db="EMBL/GenBank/DDBJ databases">
        <title>Description of Hydrogenimonas sp. ISO32.</title>
        <authorList>
            <person name="Mino S."/>
            <person name="Fukazawa S."/>
            <person name="Sawabe T."/>
        </authorList>
    </citation>
    <scope>NUCLEOTIDE SEQUENCE [LARGE SCALE GENOMIC DNA]</scope>
    <source>
        <strain evidence="2 3">ISO32</strain>
        <plasmid evidence="2 3">pISO32_1</plasmid>
    </source>
</reference>
<keyword evidence="1" id="KW-0732">Signal</keyword>
<organism evidence="2 3">
    <name type="scientific">Hydrogenimonas cancrithermarum</name>
    <dbReference type="NCBI Taxonomy" id="2993563"/>
    <lineage>
        <taxon>Bacteria</taxon>
        <taxon>Pseudomonadati</taxon>
        <taxon>Campylobacterota</taxon>
        <taxon>Epsilonproteobacteria</taxon>
        <taxon>Campylobacterales</taxon>
        <taxon>Hydrogenimonadaceae</taxon>
        <taxon>Hydrogenimonas</taxon>
    </lineage>
</organism>
<keyword evidence="3" id="KW-1185">Reference proteome</keyword>
<evidence type="ECO:0000313" key="2">
    <source>
        <dbReference type="EMBL" id="BDY13989.1"/>
    </source>
</evidence>
<feature type="signal peptide" evidence="1">
    <location>
        <begin position="1"/>
        <end position="26"/>
    </location>
</feature>
<keyword evidence="2" id="KW-0614">Plasmid</keyword>
<dbReference type="Proteomes" id="UP001321445">
    <property type="component" value="Plasmid pISO32_1"/>
</dbReference>
<protein>
    <submittedName>
        <fullName evidence="2">Uncharacterized protein</fullName>
    </submittedName>
</protein>